<dbReference type="Pfam" id="PF24896">
    <property type="entry name" value="Receiver_CRE1"/>
    <property type="match status" value="1"/>
</dbReference>
<feature type="modified residue" description="4-aspartylphosphate" evidence="6">
    <location>
        <position position="1015"/>
    </location>
</feature>
<dbReference type="Pfam" id="PF00512">
    <property type="entry name" value="HisKA"/>
    <property type="match status" value="1"/>
</dbReference>
<dbReference type="Gene3D" id="3.30.565.10">
    <property type="entry name" value="Histidine kinase-like ATPase, C-terminal domain"/>
    <property type="match status" value="2"/>
</dbReference>
<feature type="transmembrane region" description="Helical" evidence="8">
    <location>
        <begin position="386"/>
        <end position="408"/>
    </location>
</feature>
<dbReference type="InterPro" id="IPR005467">
    <property type="entry name" value="His_kinase_dom"/>
</dbReference>
<feature type="compositionally biased region" description="Low complexity" evidence="7">
    <location>
        <begin position="592"/>
        <end position="607"/>
    </location>
</feature>
<dbReference type="InterPro" id="IPR042240">
    <property type="entry name" value="CHASE_sf"/>
</dbReference>
<evidence type="ECO:0000256" key="8">
    <source>
        <dbReference type="SAM" id="Phobius"/>
    </source>
</evidence>
<dbReference type="CDD" id="cd00082">
    <property type="entry name" value="HisKA"/>
    <property type="match status" value="1"/>
</dbReference>
<keyword evidence="5 8" id="KW-0472">Membrane</keyword>
<dbReference type="InterPro" id="IPR003594">
    <property type="entry name" value="HATPase_dom"/>
</dbReference>
<dbReference type="InterPro" id="IPR036097">
    <property type="entry name" value="HisK_dim/P_sf"/>
</dbReference>
<keyword evidence="12" id="KW-1185">Reference proteome</keyword>
<dbReference type="PANTHER" id="PTHR45339:SF6">
    <property type="entry name" value="SENSORY HISTIDINE PROTEIN KINASE"/>
    <property type="match status" value="1"/>
</dbReference>
<reference evidence="11" key="1">
    <citation type="submission" date="2024-02" db="EMBL/GenBank/DDBJ databases">
        <authorList>
            <consortium name="ELIXIR-Norway"/>
            <consortium name="Elixir Norway"/>
        </authorList>
    </citation>
    <scope>NUCLEOTIDE SEQUENCE</scope>
</reference>
<evidence type="ECO:0000259" key="9">
    <source>
        <dbReference type="PROSITE" id="PS50109"/>
    </source>
</evidence>
<feature type="domain" description="Histidine kinase" evidence="9">
    <location>
        <begin position="448"/>
        <end position="790"/>
    </location>
</feature>
<evidence type="ECO:0000256" key="6">
    <source>
        <dbReference type="PROSITE-ProRule" id="PRU00169"/>
    </source>
</evidence>
<dbReference type="InterPro" id="IPR003661">
    <property type="entry name" value="HisK_dim/P_dom"/>
</dbReference>
<dbReference type="PROSITE" id="PS50109">
    <property type="entry name" value="HIS_KIN"/>
    <property type="match status" value="1"/>
</dbReference>
<feature type="modified residue" description="4-aspartylphosphate" evidence="6">
    <location>
        <position position="876"/>
    </location>
</feature>
<dbReference type="CDD" id="cd16922">
    <property type="entry name" value="HATPase_EvgS-ArcB-TorS-like"/>
    <property type="match status" value="1"/>
</dbReference>
<dbReference type="PROSITE" id="PS50110">
    <property type="entry name" value="RESPONSE_REGULATORY"/>
    <property type="match status" value="2"/>
</dbReference>
<evidence type="ECO:0000256" key="5">
    <source>
        <dbReference type="ARBA" id="ARBA00023136"/>
    </source>
</evidence>
<dbReference type="SUPFAM" id="SSF47384">
    <property type="entry name" value="Homodimeric domain of signal transducing histidine kinase"/>
    <property type="match status" value="1"/>
</dbReference>
<dbReference type="SMART" id="SM00387">
    <property type="entry name" value="HATPase_c"/>
    <property type="match status" value="1"/>
</dbReference>
<dbReference type="SMART" id="SM00448">
    <property type="entry name" value="REC"/>
    <property type="match status" value="2"/>
</dbReference>
<gene>
    <name evidence="11" type="ORF">CSSPTR1EN2_LOCUS10984</name>
</gene>
<feature type="domain" description="Response regulatory" evidence="10">
    <location>
        <begin position="824"/>
        <end position="944"/>
    </location>
</feature>
<dbReference type="Pfam" id="PF00072">
    <property type="entry name" value="Response_reg"/>
    <property type="match status" value="1"/>
</dbReference>
<dbReference type="EMBL" id="OZ019910">
    <property type="protein sequence ID" value="CAK9211754.1"/>
    <property type="molecule type" value="Genomic_DNA"/>
</dbReference>
<evidence type="ECO:0000259" key="10">
    <source>
        <dbReference type="PROSITE" id="PS50110"/>
    </source>
</evidence>
<dbReference type="Gene3D" id="3.40.50.2300">
    <property type="match status" value="2"/>
</dbReference>
<dbReference type="SMART" id="SM00388">
    <property type="entry name" value="HisKA"/>
    <property type="match status" value="1"/>
</dbReference>
<sequence>MPEVLCCCTPMSACVPKLVLAARMMGSSIMVVWEACSRAAAATCCCGGRRCGGGSNSSHSRISIRSSPSLLRSKALRIFALFIGWGLAVLVGILLHRSNLSAKLEAFGLKCDNRKEILRAVVENNLNASFVTVGLIPSVPFLNQSIWLSFTQATTFLRPDVTRIMWLERVLESERAGFEKRMNASILGFELNLTTVRRSPDTEYAPIVYASQDGIPFLMVDPTSVPSVKPAVENARDTGLSSMSPPDLYGGVWRMGCYLAYYGNSSNGNPASSSSLSTVEMRRKACLGYLAASLAVELVFTAVLSRFIDDVEMDVVAAYVPSLNYEFLPTYNCTPAANSCELVIYDPAQRASEKSTVVVAWSYGFQNFELRCYSTRNLWLYALRSIIAWPLLMSILVLLLFVLVYLILKRLESFERDKVYMEKFNADLRVAKLAAEAADKAKSSFLATVSHEIRTPMNGVIGMTNLLMGTELNPQQLEYVKIAQASGNSLLSLINDVLDLSKIEAGKMEIESVPFDLRAVIEDVLSIFEGKLQQNQLEVSALIHDSVPPCLIGDPGKVKQVLVNIVGNAIKFTKEGSIFVCVRIVSKNQSHSFPTETGATTTTSVSSGPDGLDGLLTKEVKKRRRLSWSSHQKTSVDQPIGTLQTSVVTLVSEEDPKIKPWQQWKDGICGQSDDDDASSPNLSMQFGTKESVDKWRNQPEFQETIDSKSESKFTVAISIEDTGIGIPLHLQHRLFQPFLQADSSTSREYGGTGIGLSICQKLVELMEGQLTVSSQPGEGSVFEMTIPLLNGGRNGTVLSKTVNGNLEHTSEHPHLAEVKLRGLRATVVDSHHVRREVTASYLRRLGMVVQDTEDVVSALALLNRKETKAFEVVIVDLQGIEHAAAVQLAKTMRKEADQKSMPLVALSFPLSTATQQELRAAGFSLTLQKPVRQTTLAVGLLQAVGVQLRTASKKVDSKMLAGKQLLVVDDNLVNRRVASSMLFQYGASVSSVASGAEAVTTLKKQEKKFDLVFMDIQMPGMDGYETTRQIRQWELESCIECFAPNASKPSSWRHGNGCQHHRIPIIAVTADVMKGTHDLCFEAGMDDYISKPLDQRQLRVLLERFLK</sequence>
<evidence type="ECO:0000256" key="1">
    <source>
        <dbReference type="ARBA" id="ARBA00004370"/>
    </source>
</evidence>
<evidence type="ECO:0000256" key="7">
    <source>
        <dbReference type="SAM" id="MobiDB-lite"/>
    </source>
</evidence>
<dbReference type="CDD" id="cd17546">
    <property type="entry name" value="REC_hyHK_CKI1_RcsC-like"/>
    <property type="match status" value="1"/>
</dbReference>
<dbReference type="InterPro" id="IPR004358">
    <property type="entry name" value="Sig_transdc_His_kin-like_C"/>
</dbReference>
<evidence type="ECO:0000256" key="2">
    <source>
        <dbReference type="ARBA" id="ARBA00022553"/>
    </source>
</evidence>
<dbReference type="InterPro" id="IPR036890">
    <property type="entry name" value="HATPase_C_sf"/>
</dbReference>
<dbReference type="PANTHER" id="PTHR45339">
    <property type="entry name" value="HYBRID SIGNAL TRANSDUCTION HISTIDINE KINASE J"/>
    <property type="match status" value="1"/>
</dbReference>
<dbReference type="Proteomes" id="UP001497512">
    <property type="component" value="Chromosome 18"/>
</dbReference>
<dbReference type="SUPFAM" id="SSF55874">
    <property type="entry name" value="ATPase domain of HSP90 chaperone/DNA topoisomerase II/histidine kinase"/>
    <property type="match status" value="2"/>
</dbReference>
<dbReference type="SUPFAM" id="SSF52172">
    <property type="entry name" value="CheY-like"/>
    <property type="match status" value="2"/>
</dbReference>
<evidence type="ECO:0000256" key="4">
    <source>
        <dbReference type="ARBA" id="ARBA00022989"/>
    </source>
</evidence>
<feature type="domain" description="Response regulatory" evidence="10">
    <location>
        <begin position="964"/>
        <end position="1106"/>
    </location>
</feature>
<dbReference type="Gene3D" id="1.10.287.130">
    <property type="match status" value="1"/>
</dbReference>
<proteinExistence type="predicted"/>
<dbReference type="InterPro" id="IPR006189">
    <property type="entry name" value="CHASE_dom"/>
</dbReference>
<protein>
    <recommendedName>
        <fullName evidence="13">Histidine kinase</fullName>
    </recommendedName>
</protein>
<evidence type="ECO:0000313" key="12">
    <source>
        <dbReference type="Proteomes" id="UP001497512"/>
    </source>
</evidence>
<comment type="subcellular location">
    <subcellularLocation>
        <location evidence="1">Membrane</location>
    </subcellularLocation>
</comment>
<dbReference type="InterPro" id="IPR056839">
    <property type="entry name" value="Receiver_AHK4/CRE1_1st"/>
</dbReference>
<dbReference type="InterPro" id="IPR001789">
    <property type="entry name" value="Sig_transdc_resp-reg_receiver"/>
</dbReference>
<dbReference type="Pfam" id="PF03924">
    <property type="entry name" value="CHASE"/>
    <property type="match status" value="1"/>
</dbReference>
<organism evidence="11 12">
    <name type="scientific">Sphagnum troendelagicum</name>
    <dbReference type="NCBI Taxonomy" id="128251"/>
    <lineage>
        <taxon>Eukaryota</taxon>
        <taxon>Viridiplantae</taxon>
        <taxon>Streptophyta</taxon>
        <taxon>Embryophyta</taxon>
        <taxon>Bryophyta</taxon>
        <taxon>Sphagnophytina</taxon>
        <taxon>Sphagnopsida</taxon>
        <taxon>Sphagnales</taxon>
        <taxon>Sphagnaceae</taxon>
        <taxon>Sphagnum</taxon>
    </lineage>
</organism>
<dbReference type="Pfam" id="PF02518">
    <property type="entry name" value="HATPase_c"/>
    <property type="match status" value="1"/>
</dbReference>
<dbReference type="PRINTS" id="PR00344">
    <property type="entry name" value="BCTRLSENSOR"/>
</dbReference>
<evidence type="ECO:0008006" key="13">
    <source>
        <dbReference type="Google" id="ProtNLM"/>
    </source>
</evidence>
<feature type="region of interest" description="Disordered" evidence="7">
    <location>
        <begin position="591"/>
        <end position="614"/>
    </location>
</feature>
<evidence type="ECO:0000313" key="11">
    <source>
        <dbReference type="EMBL" id="CAK9211754.1"/>
    </source>
</evidence>
<name>A0ABP0U3N4_9BRYO</name>
<keyword evidence="2 6" id="KW-0597">Phosphoprotein</keyword>
<keyword evidence="4 8" id="KW-1133">Transmembrane helix</keyword>
<dbReference type="Gene3D" id="3.30.450.350">
    <property type="entry name" value="CHASE domain"/>
    <property type="match status" value="1"/>
</dbReference>
<keyword evidence="3 8" id="KW-0812">Transmembrane</keyword>
<dbReference type="InterPro" id="IPR011006">
    <property type="entry name" value="CheY-like_superfamily"/>
</dbReference>
<accession>A0ABP0U3N4</accession>
<feature type="transmembrane region" description="Helical" evidence="8">
    <location>
        <begin position="75"/>
        <end position="95"/>
    </location>
</feature>
<evidence type="ECO:0000256" key="3">
    <source>
        <dbReference type="ARBA" id="ARBA00022692"/>
    </source>
</evidence>